<accession>A0ABQ5B5N7</accession>
<protein>
    <submittedName>
        <fullName evidence="1">Uncharacterized protein</fullName>
    </submittedName>
</protein>
<sequence>MLENGPWFNCNNPYILKKLNPDVNLQKEDVSSSVPMKAFTEDGLSIIGTKLCTPLILDSYTSDMYMQSYDRSSYARAMIELRADEELKDTIVVAMPKLIGEGFNMCTILVKKKQVEVFRQEVSNSNLFDALNSIQNDDMLGTNEGNSCSAGKRVAYSSISITPIAKRIDKFERQLIEGKLLLVDDDWNPLPKIFSTVNADSDSEVEEVFDEYATSMASSLKRGSDSGYGTNSLCE</sequence>
<proteinExistence type="predicted"/>
<dbReference type="Proteomes" id="UP001151760">
    <property type="component" value="Unassembled WGS sequence"/>
</dbReference>
<evidence type="ECO:0000313" key="2">
    <source>
        <dbReference type="Proteomes" id="UP001151760"/>
    </source>
</evidence>
<evidence type="ECO:0000313" key="1">
    <source>
        <dbReference type="EMBL" id="GJT10060.1"/>
    </source>
</evidence>
<reference evidence="1" key="1">
    <citation type="journal article" date="2022" name="Int. J. Mol. Sci.">
        <title>Draft Genome of Tanacetum Coccineum: Genomic Comparison of Closely Related Tanacetum-Family Plants.</title>
        <authorList>
            <person name="Yamashiro T."/>
            <person name="Shiraishi A."/>
            <person name="Nakayama K."/>
            <person name="Satake H."/>
        </authorList>
    </citation>
    <scope>NUCLEOTIDE SEQUENCE</scope>
</reference>
<reference evidence="1" key="2">
    <citation type="submission" date="2022-01" db="EMBL/GenBank/DDBJ databases">
        <authorList>
            <person name="Yamashiro T."/>
            <person name="Shiraishi A."/>
            <person name="Satake H."/>
            <person name="Nakayama K."/>
        </authorList>
    </citation>
    <scope>NUCLEOTIDE SEQUENCE</scope>
</reference>
<organism evidence="1 2">
    <name type="scientific">Tanacetum coccineum</name>
    <dbReference type="NCBI Taxonomy" id="301880"/>
    <lineage>
        <taxon>Eukaryota</taxon>
        <taxon>Viridiplantae</taxon>
        <taxon>Streptophyta</taxon>
        <taxon>Embryophyta</taxon>
        <taxon>Tracheophyta</taxon>
        <taxon>Spermatophyta</taxon>
        <taxon>Magnoliopsida</taxon>
        <taxon>eudicotyledons</taxon>
        <taxon>Gunneridae</taxon>
        <taxon>Pentapetalae</taxon>
        <taxon>asterids</taxon>
        <taxon>campanulids</taxon>
        <taxon>Asterales</taxon>
        <taxon>Asteraceae</taxon>
        <taxon>Asteroideae</taxon>
        <taxon>Anthemideae</taxon>
        <taxon>Anthemidinae</taxon>
        <taxon>Tanacetum</taxon>
    </lineage>
</organism>
<dbReference type="EMBL" id="BQNB010012959">
    <property type="protein sequence ID" value="GJT10060.1"/>
    <property type="molecule type" value="Genomic_DNA"/>
</dbReference>
<name>A0ABQ5B5N7_9ASTR</name>
<comment type="caution">
    <text evidence="1">The sequence shown here is derived from an EMBL/GenBank/DDBJ whole genome shotgun (WGS) entry which is preliminary data.</text>
</comment>
<gene>
    <name evidence="1" type="ORF">Tco_0857102</name>
</gene>
<keyword evidence="2" id="KW-1185">Reference proteome</keyword>